<keyword evidence="4 5" id="KW-0413">Isomerase</keyword>
<evidence type="ECO:0000259" key="6">
    <source>
        <dbReference type="Pfam" id="PF01509"/>
    </source>
</evidence>
<dbReference type="PANTHER" id="PTHR13767">
    <property type="entry name" value="TRNA-PSEUDOURIDINE SYNTHASE"/>
    <property type="match status" value="1"/>
</dbReference>
<evidence type="ECO:0000256" key="1">
    <source>
        <dbReference type="ARBA" id="ARBA00000385"/>
    </source>
</evidence>
<comment type="similarity">
    <text evidence="2 5">Belongs to the pseudouridine synthase TruB family. Type 1 subfamily.</text>
</comment>
<dbReference type="SUPFAM" id="SSF55120">
    <property type="entry name" value="Pseudouridine synthase"/>
    <property type="match status" value="1"/>
</dbReference>
<keyword evidence="3 5" id="KW-0819">tRNA processing</keyword>
<sequence length="416" mass="44669">MSSPELPSSGILLVDKPKGVTSHDVVSFARGLLHTKRVGHAGTLDPMATGLLILGFGNATRLLNYLLGHNKTYEAVIRLGESTNTDDADGNIIASAKSENTILSSSNNANIDEILKELRAVIAKNFTGSIMQTPTSFSAIKVNGVRAYDLAREGKDVHLEPREVFIYDFSLLDAHFSVGVSGAKVIDVRASVSCSSGTYIRALARDLGRVLGVGGHLVSLRRTRIGEFSIEDSRVLKLKSVIRTFTDKNGVVQSRAKAVLDDSYYSQGSCESQAAGDSLVSGDLPSASPASSPLENTLNQRLLSMFESAKLTMQTVEVSENQAKDLRFGRKITISAISTKNATKNAAKNAAKNVIAYVKATKDEQNDVVAVLETAEKSQATASSSSTLFKSQEKIEKIEKNTNQIEAKPIVVFVQS</sequence>
<evidence type="ECO:0000313" key="9">
    <source>
        <dbReference type="Proteomes" id="UP000234904"/>
    </source>
</evidence>
<evidence type="ECO:0000259" key="7">
    <source>
        <dbReference type="Pfam" id="PF16198"/>
    </source>
</evidence>
<reference evidence="8 9" key="1">
    <citation type="submission" date="2017-12" db="EMBL/GenBank/DDBJ databases">
        <title>Phylogenetic diversity of female urinary microbiome.</title>
        <authorList>
            <person name="Thomas-White K."/>
            <person name="Wolfe A.J."/>
        </authorList>
    </citation>
    <scope>NUCLEOTIDE SEQUENCE [LARGE SCALE GENOMIC DNA]</scope>
    <source>
        <strain evidence="8 9">UMB0833</strain>
    </source>
</reference>
<dbReference type="Pfam" id="PF16198">
    <property type="entry name" value="TruB_C_2"/>
    <property type="match status" value="1"/>
</dbReference>
<dbReference type="PANTHER" id="PTHR13767:SF2">
    <property type="entry name" value="PSEUDOURIDYLATE SYNTHASE TRUB1"/>
    <property type="match status" value="1"/>
</dbReference>
<dbReference type="EMBL" id="PKJE01000002">
    <property type="protein sequence ID" value="PKZ54730.1"/>
    <property type="molecule type" value="Genomic_DNA"/>
</dbReference>
<evidence type="ECO:0000256" key="3">
    <source>
        <dbReference type="ARBA" id="ARBA00022694"/>
    </source>
</evidence>
<comment type="caution">
    <text evidence="8">The sequence shown here is derived from an EMBL/GenBank/DDBJ whole genome shotgun (WGS) entry which is preliminary data.</text>
</comment>
<feature type="domain" description="tRNA pseudouridylate synthase B C-terminal" evidence="7">
    <location>
        <begin position="201"/>
        <end position="243"/>
    </location>
</feature>
<comment type="function">
    <text evidence="5">Responsible for synthesis of pseudouridine from uracil-55 in the psi GC loop of transfer RNAs.</text>
</comment>
<accession>A0ABX4SHP7</accession>
<protein>
    <recommendedName>
        <fullName evidence="5">tRNA pseudouridine synthase B</fullName>
        <ecNumber evidence="5">5.4.99.25</ecNumber>
    </recommendedName>
    <alternativeName>
        <fullName evidence="5">tRNA pseudouridine(55) synthase</fullName>
        <shortName evidence="5">Psi55 synthase</shortName>
    </alternativeName>
    <alternativeName>
        <fullName evidence="5">tRNA pseudouridylate synthase</fullName>
    </alternativeName>
    <alternativeName>
        <fullName evidence="5">tRNA-uridine isomerase</fullName>
    </alternativeName>
</protein>
<evidence type="ECO:0000256" key="2">
    <source>
        <dbReference type="ARBA" id="ARBA00005642"/>
    </source>
</evidence>
<dbReference type="Gene3D" id="3.30.2350.10">
    <property type="entry name" value="Pseudouridine synthase"/>
    <property type="match status" value="1"/>
</dbReference>
<dbReference type="InterPro" id="IPR032819">
    <property type="entry name" value="TruB_C"/>
</dbReference>
<dbReference type="InterPro" id="IPR002501">
    <property type="entry name" value="PsdUridine_synth_N"/>
</dbReference>
<gene>
    <name evidence="5 8" type="primary">truB</name>
    <name evidence="8" type="ORF">CYJ70_04015</name>
</gene>
<dbReference type="InterPro" id="IPR020103">
    <property type="entry name" value="PsdUridine_synth_cat_dom_sf"/>
</dbReference>
<organism evidence="8 9">
    <name type="scientific">Gardnerella pickettii</name>
    <dbReference type="NCBI Taxonomy" id="2914924"/>
    <lineage>
        <taxon>Bacteria</taxon>
        <taxon>Bacillati</taxon>
        <taxon>Actinomycetota</taxon>
        <taxon>Actinomycetes</taxon>
        <taxon>Bifidobacteriales</taxon>
        <taxon>Bifidobacteriaceae</taxon>
        <taxon>Gardnerella</taxon>
    </lineage>
</organism>
<keyword evidence="9" id="KW-1185">Reference proteome</keyword>
<dbReference type="CDD" id="cd02573">
    <property type="entry name" value="PseudoU_synth_EcTruB"/>
    <property type="match status" value="1"/>
</dbReference>
<dbReference type="RefSeq" id="WP_101889572.1">
    <property type="nucleotide sequence ID" value="NZ_PKJE01000002.1"/>
</dbReference>
<dbReference type="EC" id="5.4.99.25" evidence="5"/>
<evidence type="ECO:0000256" key="4">
    <source>
        <dbReference type="ARBA" id="ARBA00023235"/>
    </source>
</evidence>
<dbReference type="HAMAP" id="MF_01080">
    <property type="entry name" value="TruB_bact"/>
    <property type="match status" value="1"/>
</dbReference>
<dbReference type="Proteomes" id="UP000234904">
    <property type="component" value="Unassembled WGS sequence"/>
</dbReference>
<dbReference type="Pfam" id="PF01509">
    <property type="entry name" value="TruB_N"/>
    <property type="match status" value="1"/>
</dbReference>
<dbReference type="InterPro" id="IPR014780">
    <property type="entry name" value="tRNA_psdUridine_synth_TruB"/>
</dbReference>
<feature type="domain" description="Pseudouridine synthase II N-terminal" evidence="6">
    <location>
        <begin position="30"/>
        <end position="200"/>
    </location>
</feature>
<proteinExistence type="inferred from homology"/>
<dbReference type="NCBIfam" id="TIGR00431">
    <property type="entry name" value="TruB"/>
    <property type="match status" value="1"/>
</dbReference>
<evidence type="ECO:0000256" key="5">
    <source>
        <dbReference type="HAMAP-Rule" id="MF_01080"/>
    </source>
</evidence>
<comment type="catalytic activity">
    <reaction evidence="1 5">
        <text>uridine(55) in tRNA = pseudouridine(55) in tRNA</text>
        <dbReference type="Rhea" id="RHEA:42532"/>
        <dbReference type="Rhea" id="RHEA-COMP:10101"/>
        <dbReference type="Rhea" id="RHEA-COMP:10102"/>
        <dbReference type="ChEBI" id="CHEBI:65314"/>
        <dbReference type="ChEBI" id="CHEBI:65315"/>
        <dbReference type="EC" id="5.4.99.25"/>
    </reaction>
</comment>
<evidence type="ECO:0000313" key="8">
    <source>
        <dbReference type="EMBL" id="PKZ54730.1"/>
    </source>
</evidence>
<feature type="active site" description="Nucleophile" evidence="5">
    <location>
        <position position="45"/>
    </location>
</feature>
<name>A0ABX4SHP7_9BIFI</name>